<feature type="domain" description="Peptidase C54 catalytic" evidence="12">
    <location>
        <begin position="42"/>
        <end position="285"/>
    </location>
</feature>
<keyword evidence="6 11" id="KW-0378">Hydrolase</keyword>
<dbReference type="RefSeq" id="XP_056038310.1">
    <property type="nucleotide sequence ID" value="XM_056182409.1"/>
</dbReference>
<evidence type="ECO:0000256" key="9">
    <source>
        <dbReference type="ARBA" id="ARBA00023006"/>
    </source>
</evidence>
<dbReference type="GeneID" id="80877098"/>
<dbReference type="GO" id="GO:0000045">
    <property type="term" value="P:autophagosome assembly"/>
    <property type="evidence" value="ECO:0007669"/>
    <property type="project" value="TreeGrafter"/>
</dbReference>
<dbReference type="GO" id="GO:0015031">
    <property type="term" value="P:protein transport"/>
    <property type="evidence" value="ECO:0007669"/>
    <property type="project" value="UniProtKB-KW"/>
</dbReference>
<dbReference type="GO" id="GO:0035973">
    <property type="term" value="P:aggrephagy"/>
    <property type="evidence" value="ECO:0007669"/>
    <property type="project" value="TreeGrafter"/>
</dbReference>
<keyword evidence="4 11" id="KW-0963">Cytoplasm</keyword>
<gene>
    <name evidence="13" type="primary">atg4</name>
    <name evidence="13" type="ORF">SOMG_03620</name>
</gene>
<dbReference type="InterPro" id="IPR038765">
    <property type="entry name" value="Papain-like_cys_pep_sf"/>
</dbReference>
<keyword evidence="8" id="KW-0653">Protein transport</keyword>
<comment type="catalytic activity">
    <reaction evidence="10">
        <text>[protein]-C-terminal L-amino acid-glycyl-phosphatidylethanolamide + H2O = [protein]-C-terminal L-amino acid-glycine + a 1,2-diacyl-sn-glycero-3-phosphoethanolamine</text>
        <dbReference type="Rhea" id="RHEA:67548"/>
        <dbReference type="Rhea" id="RHEA-COMP:17323"/>
        <dbReference type="Rhea" id="RHEA-COMP:17324"/>
        <dbReference type="ChEBI" id="CHEBI:15377"/>
        <dbReference type="ChEBI" id="CHEBI:64612"/>
        <dbReference type="ChEBI" id="CHEBI:172940"/>
        <dbReference type="ChEBI" id="CHEBI:172941"/>
    </reaction>
    <physiologicalReaction direction="left-to-right" evidence="10">
        <dbReference type="Rhea" id="RHEA:67549"/>
    </physiologicalReaction>
</comment>
<dbReference type="EMBL" id="CP115612">
    <property type="protein sequence ID" value="WBW74067.1"/>
    <property type="molecule type" value="Genomic_DNA"/>
</dbReference>
<evidence type="ECO:0000256" key="6">
    <source>
        <dbReference type="ARBA" id="ARBA00022801"/>
    </source>
</evidence>
<sequence length="320" mass="36624">MELMARFIERYLHFAPSNTEPPGTLIWFLGHSYKSEDGRWPEKFLVDSFSLITITYRSGIEGLENLASDAGWGCMIRSTQTLLANSIRKLYPEKPFFSIVNLFADEPAAPFSIHQFVSIGKQSCDIPPGQWFGPSASSTCVSRLCEQYDGLDLNVYVAKNGTSVYRDQLFQNPFPILLLIPTRLGIDTVNDIYHEQILRVFEIPSFVGITGGRPRSAHYFYARQNQQLFYLDPHCTYSAHTTTQPASEDTFHTASLRRISLQELDPCMVFGFLLRNSDEADEFEQHQKKIADIVQYFDVEPKLLDSQDDFVMDENFDDCF</sequence>
<dbReference type="AlphaFoldDB" id="A0AAE9WF51"/>
<dbReference type="Proteomes" id="UP001212411">
    <property type="component" value="Chromosome 2"/>
</dbReference>
<evidence type="ECO:0000256" key="1">
    <source>
        <dbReference type="ARBA" id="ARBA00004329"/>
    </source>
</evidence>
<evidence type="ECO:0000256" key="4">
    <source>
        <dbReference type="ARBA" id="ARBA00022490"/>
    </source>
</evidence>
<dbReference type="GO" id="GO:0016485">
    <property type="term" value="P:protein processing"/>
    <property type="evidence" value="ECO:0007669"/>
    <property type="project" value="TreeGrafter"/>
</dbReference>
<evidence type="ECO:0000256" key="5">
    <source>
        <dbReference type="ARBA" id="ARBA00022670"/>
    </source>
</evidence>
<dbReference type="GO" id="GO:0004197">
    <property type="term" value="F:cysteine-type endopeptidase activity"/>
    <property type="evidence" value="ECO:0007669"/>
    <property type="project" value="TreeGrafter"/>
</dbReference>
<evidence type="ECO:0000259" key="12">
    <source>
        <dbReference type="Pfam" id="PF03416"/>
    </source>
</evidence>
<dbReference type="InterPro" id="IPR005078">
    <property type="entry name" value="Peptidase_C54"/>
</dbReference>
<evidence type="ECO:0000313" key="13">
    <source>
        <dbReference type="EMBL" id="WBW74067.1"/>
    </source>
</evidence>
<dbReference type="KEGG" id="som:SOMG_03620"/>
<evidence type="ECO:0000256" key="8">
    <source>
        <dbReference type="ARBA" id="ARBA00022927"/>
    </source>
</evidence>
<keyword evidence="14" id="KW-1185">Reference proteome</keyword>
<comment type="function">
    <text evidence="11">Required for selective autophagic degradation of the nucleus (nucleophagy) as well as for mitophagy which contributes to regulate mitochondrial quantity and quality by eliminating the mitochondria to a basal level to fulfill cellular energy requirements and preventing excess ROS production.</text>
</comment>
<comment type="subcellular location">
    <subcellularLocation>
        <location evidence="11">Nucleus</location>
    </subcellularLocation>
    <subcellularLocation>
        <location evidence="11">Cytoplasm</location>
    </subcellularLocation>
    <subcellularLocation>
        <location evidence="1">Preautophagosomal structure</location>
    </subcellularLocation>
</comment>
<evidence type="ECO:0000256" key="3">
    <source>
        <dbReference type="ARBA" id="ARBA00022448"/>
    </source>
</evidence>
<proteinExistence type="inferred from homology"/>
<keyword evidence="11" id="KW-0539">Nucleus</keyword>
<evidence type="ECO:0000313" key="14">
    <source>
        <dbReference type="Proteomes" id="UP001212411"/>
    </source>
</evidence>
<comment type="similarity">
    <text evidence="2 11">Belongs to the peptidase C54 family.</text>
</comment>
<dbReference type="PANTHER" id="PTHR22624">
    <property type="entry name" value="CYSTEINE PROTEASE ATG4"/>
    <property type="match status" value="1"/>
</dbReference>
<dbReference type="GO" id="GO:0019786">
    <property type="term" value="F:protein-phosphatidylethanolamide deconjugating activity"/>
    <property type="evidence" value="ECO:0007669"/>
    <property type="project" value="InterPro"/>
</dbReference>
<accession>A0AAE9WF51</accession>
<reference evidence="13 14" key="1">
    <citation type="journal article" date="2023" name="G3 (Bethesda)">
        <title>A high-quality reference genome for the fission yeast Schizosaccharomyces osmophilus.</title>
        <authorList>
            <person name="Jia G.S."/>
            <person name="Zhang W.C."/>
            <person name="Liang Y."/>
            <person name="Liu X.H."/>
            <person name="Rhind N."/>
            <person name="Pidoux A."/>
            <person name="Brysch-Herzberg M."/>
            <person name="Du L.L."/>
        </authorList>
    </citation>
    <scope>NUCLEOTIDE SEQUENCE [LARGE SCALE GENOMIC DNA]</scope>
    <source>
        <strain evidence="13 14">CBS 15793</strain>
    </source>
</reference>
<dbReference type="InterPro" id="IPR046792">
    <property type="entry name" value="Peptidase_C54_cat"/>
</dbReference>
<evidence type="ECO:0000256" key="10">
    <source>
        <dbReference type="ARBA" id="ARBA00029362"/>
    </source>
</evidence>
<evidence type="ECO:0000256" key="11">
    <source>
        <dbReference type="RuleBase" id="RU363115"/>
    </source>
</evidence>
<dbReference type="GO" id="GO:0000423">
    <property type="term" value="P:mitophagy"/>
    <property type="evidence" value="ECO:0007669"/>
    <property type="project" value="TreeGrafter"/>
</dbReference>
<protein>
    <recommendedName>
        <fullName evidence="11">Cysteine protease</fullName>
        <ecNumber evidence="11">3.4.22.-</ecNumber>
    </recommendedName>
</protein>
<keyword evidence="5 11" id="KW-0645">Protease</keyword>
<keyword evidence="3" id="KW-0813">Transport</keyword>
<dbReference type="SUPFAM" id="SSF54001">
    <property type="entry name" value="Cysteine proteinases"/>
    <property type="match status" value="1"/>
</dbReference>
<name>A0AAE9WF51_9SCHI</name>
<organism evidence="13 14">
    <name type="scientific">Schizosaccharomyces osmophilus</name>
    <dbReference type="NCBI Taxonomy" id="2545709"/>
    <lineage>
        <taxon>Eukaryota</taxon>
        <taxon>Fungi</taxon>
        <taxon>Dikarya</taxon>
        <taxon>Ascomycota</taxon>
        <taxon>Taphrinomycotina</taxon>
        <taxon>Schizosaccharomycetes</taxon>
        <taxon>Schizosaccharomycetales</taxon>
        <taxon>Schizosaccharomycetaceae</taxon>
        <taxon>Schizosaccharomyces</taxon>
    </lineage>
</organism>
<evidence type="ECO:0000256" key="7">
    <source>
        <dbReference type="ARBA" id="ARBA00022807"/>
    </source>
</evidence>
<evidence type="ECO:0000256" key="2">
    <source>
        <dbReference type="ARBA" id="ARBA00010958"/>
    </source>
</evidence>
<keyword evidence="9" id="KW-0072">Autophagy</keyword>
<dbReference type="Pfam" id="PF03416">
    <property type="entry name" value="Peptidase_C54"/>
    <property type="match status" value="1"/>
</dbReference>
<dbReference type="GO" id="GO:0034727">
    <property type="term" value="P:piecemeal microautophagy of the nucleus"/>
    <property type="evidence" value="ECO:0007669"/>
    <property type="project" value="TreeGrafter"/>
</dbReference>
<dbReference type="GO" id="GO:0000407">
    <property type="term" value="C:phagophore assembly site"/>
    <property type="evidence" value="ECO:0007669"/>
    <property type="project" value="UniProtKB-SubCell"/>
</dbReference>
<dbReference type="EC" id="3.4.22.-" evidence="11"/>
<dbReference type="GO" id="GO:0005634">
    <property type="term" value="C:nucleus"/>
    <property type="evidence" value="ECO:0007669"/>
    <property type="project" value="UniProtKB-SubCell"/>
</dbReference>
<keyword evidence="7" id="KW-0788">Thiol protease</keyword>
<dbReference type="PANTHER" id="PTHR22624:SF49">
    <property type="entry name" value="CYSTEINE PROTEASE"/>
    <property type="match status" value="1"/>
</dbReference>